<dbReference type="OrthoDB" id="3509362at2759"/>
<evidence type="ECO:0008006" key="3">
    <source>
        <dbReference type="Google" id="ProtNLM"/>
    </source>
</evidence>
<dbReference type="InterPro" id="IPR036291">
    <property type="entry name" value="NAD(P)-bd_dom_sf"/>
</dbReference>
<organism evidence="1 2">
    <name type="scientific">Ampelomyces quisqualis</name>
    <name type="common">Powdery mildew agent</name>
    <dbReference type="NCBI Taxonomy" id="50730"/>
    <lineage>
        <taxon>Eukaryota</taxon>
        <taxon>Fungi</taxon>
        <taxon>Dikarya</taxon>
        <taxon>Ascomycota</taxon>
        <taxon>Pezizomycotina</taxon>
        <taxon>Dothideomycetes</taxon>
        <taxon>Pleosporomycetidae</taxon>
        <taxon>Pleosporales</taxon>
        <taxon>Pleosporineae</taxon>
        <taxon>Phaeosphaeriaceae</taxon>
        <taxon>Ampelomyces</taxon>
    </lineage>
</organism>
<reference evidence="1" key="1">
    <citation type="journal article" date="2020" name="Stud. Mycol.">
        <title>101 Dothideomycetes genomes: a test case for predicting lifestyles and emergence of pathogens.</title>
        <authorList>
            <person name="Haridas S."/>
            <person name="Albert R."/>
            <person name="Binder M."/>
            <person name="Bloem J."/>
            <person name="Labutti K."/>
            <person name="Salamov A."/>
            <person name="Andreopoulos B."/>
            <person name="Baker S."/>
            <person name="Barry K."/>
            <person name="Bills G."/>
            <person name="Bluhm B."/>
            <person name="Cannon C."/>
            <person name="Castanera R."/>
            <person name="Culley D."/>
            <person name="Daum C."/>
            <person name="Ezra D."/>
            <person name="Gonzalez J."/>
            <person name="Henrissat B."/>
            <person name="Kuo A."/>
            <person name="Liang C."/>
            <person name="Lipzen A."/>
            <person name="Lutzoni F."/>
            <person name="Magnuson J."/>
            <person name="Mondo S."/>
            <person name="Nolan M."/>
            <person name="Ohm R."/>
            <person name="Pangilinan J."/>
            <person name="Park H.-J."/>
            <person name="Ramirez L."/>
            <person name="Alfaro M."/>
            <person name="Sun H."/>
            <person name="Tritt A."/>
            <person name="Yoshinaga Y."/>
            <person name="Zwiers L.-H."/>
            <person name="Turgeon B."/>
            <person name="Goodwin S."/>
            <person name="Spatafora J."/>
            <person name="Crous P."/>
            <person name="Grigoriev I."/>
        </authorList>
    </citation>
    <scope>NUCLEOTIDE SEQUENCE</scope>
    <source>
        <strain evidence="1">HMLAC05119</strain>
    </source>
</reference>
<dbReference type="InterPro" id="IPR011032">
    <property type="entry name" value="GroES-like_sf"/>
</dbReference>
<dbReference type="AlphaFoldDB" id="A0A6A5Q9P7"/>
<sequence length="255" mass="27312">MAQQKIKHWVTGQDGLDRLRMEETECPSPGQDEVLVEVHSVSLNYRDTEVCMGLHNHHKTVSQPPAMPPTIHTWDPYKNPAFRLKEGDRVISTLFAPTHISGQIEAKDVGNGLGGPAPGVLVQYRVFPTFGVIVGQGGNDSLPGNISAVQIACAAGAHVLVTLVVGREAPARATELGRKDDCELPTAAIRTGTLLPSLTRLVQTAQTFVLELGGAQTLCKSFACVRFGGVIACIGYLAGKQDVEGDREHTNVLCL</sequence>
<protein>
    <recommendedName>
        <fullName evidence="3">Chaperonin 10-like protein</fullName>
    </recommendedName>
</protein>
<dbReference type="SUPFAM" id="SSF50129">
    <property type="entry name" value="GroES-like"/>
    <property type="match status" value="1"/>
</dbReference>
<dbReference type="SUPFAM" id="SSF51735">
    <property type="entry name" value="NAD(P)-binding Rossmann-fold domains"/>
    <property type="match status" value="1"/>
</dbReference>
<accession>A0A6A5Q9P7</accession>
<dbReference type="Proteomes" id="UP000800096">
    <property type="component" value="Unassembled WGS sequence"/>
</dbReference>
<dbReference type="Gene3D" id="3.40.50.720">
    <property type="entry name" value="NAD(P)-binding Rossmann-like Domain"/>
    <property type="match status" value="1"/>
</dbReference>
<dbReference type="PANTHER" id="PTHR45033">
    <property type="match status" value="1"/>
</dbReference>
<keyword evidence="2" id="KW-1185">Reference proteome</keyword>
<dbReference type="InterPro" id="IPR052711">
    <property type="entry name" value="Zinc_ADH-like"/>
</dbReference>
<evidence type="ECO:0000313" key="2">
    <source>
        <dbReference type="Proteomes" id="UP000800096"/>
    </source>
</evidence>
<dbReference type="PANTHER" id="PTHR45033:SF1">
    <property type="entry name" value="OXIDOREDUCTASE (EUROFUNG)"/>
    <property type="match status" value="1"/>
</dbReference>
<dbReference type="Gene3D" id="3.90.180.10">
    <property type="entry name" value="Medium-chain alcohol dehydrogenases, catalytic domain"/>
    <property type="match status" value="1"/>
</dbReference>
<proteinExistence type="predicted"/>
<evidence type="ECO:0000313" key="1">
    <source>
        <dbReference type="EMBL" id="KAF1911456.1"/>
    </source>
</evidence>
<name>A0A6A5Q9P7_AMPQU</name>
<dbReference type="EMBL" id="ML979144">
    <property type="protein sequence ID" value="KAF1911456.1"/>
    <property type="molecule type" value="Genomic_DNA"/>
</dbReference>
<gene>
    <name evidence="1" type="ORF">BDU57DRAFT_591072</name>
</gene>